<evidence type="ECO:0000313" key="2">
    <source>
        <dbReference type="Proteomes" id="UP001642484"/>
    </source>
</evidence>
<proteinExistence type="predicted"/>
<evidence type="ECO:0000313" key="1">
    <source>
        <dbReference type="EMBL" id="CAK9045079.1"/>
    </source>
</evidence>
<reference evidence="1 2" key="1">
    <citation type="submission" date="2024-02" db="EMBL/GenBank/DDBJ databases">
        <authorList>
            <person name="Chen Y."/>
            <person name="Shah S."/>
            <person name="Dougan E. K."/>
            <person name="Thang M."/>
            <person name="Chan C."/>
        </authorList>
    </citation>
    <scope>NUCLEOTIDE SEQUENCE [LARGE SCALE GENOMIC DNA]</scope>
</reference>
<organism evidence="1 2">
    <name type="scientific">Durusdinium trenchii</name>
    <dbReference type="NCBI Taxonomy" id="1381693"/>
    <lineage>
        <taxon>Eukaryota</taxon>
        <taxon>Sar</taxon>
        <taxon>Alveolata</taxon>
        <taxon>Dinophyceae</taxon>
        <taxon>Suessiales</taxon>
        <taxon>Symbiodiniaceae</taxon>
        <taxon>Durusdinium</taxon>
    </lineage>
</organism>
<keyword evidence="2" id="KW-1185">Reference proteome</keyword>
<dbReference type="InterPro" id="IPR051091">
    <property type="entry name" value="O-Glucosyltr/Glycosyltrsf_90"/>
</dbReference>
<dbReference type="PANTHER" id="PTHR12203:SF107">
    <property type="entry name" value="GLYCOSYL TRANSFERASE CAP10 DOMAIN-CONTAINING PROTEIN"/>
    <property type="match status" value="1"/>
</dbReference>
<protein>
    <submittedName>
        <fullName evidence="1">Uncharacterized protein</fullName>
    </submittedName>
</protein>
<dbReference type="Pfam" id="PF05686">
    <property type="entry name" value="Glyco_transf_90"/>
    <property type="match status" value="1"/>
</dbReference>
<dbReference type="Proteomes" id="UP001642484">
    <property type="component" value="Unassembled WGS sequence"/>
</dbReference>
<dbReference type="EMBL" id="CAXAMN010015114">
    <property type="protein sequence ID" value="CAK9045079.1"/>
    <property type="molecule type" value="Genomic_DNA"/>
</dbReference>
<dbReference type="InterPro" id="IPR006598">
    <property type="entry name" value="CAP10"/>
</dbReference>
<dbReference type="SMART" id="SM00672">
    <property type="entry name" value="CAP10"/>
    <property type="match status" value="1"/>
</dbReference>
<accession>A0ABP0M2U7</accession>
<dbReference type="PANTHER" id="PTHR12203">
    <property type="entry name" value="KDEL LYS-ASP-GLU-LEU CONTAINING - RELATED"/>
    <property type="match status" value="1"/>
</dbReference>
<name>A0ABP0M2U7_9DINO</name>
<gene>
    <name evidence="1" type="ORF">CCMP2556_LOCUS23623</name>
</gene>
<comment type="caution">
    <text evidence="1">The sequence shown here is derived from an EMBL/GenBank/DDBJ whole genome shotgun (WGS) entry which is preliminary data.</text>
</comment>
<sequence length="699" mass="77683">MANSIAAFTAVLPATAAVPAAARCEAFGSDFYEQGFRDFEPFHELSSWDAQRVRNNCRVQGEACFVVQIKDGKMYVAEEQAGFQSRNHLTMAMLLRVSAKFFPLPDAEFVVDTSDGFSRIEAPLFVIAKFPSSRGGILYPDFSSYAWPESECPSEPFGSHVWSVAYSKLLDTAPPWHQKTEQLFWRGAATSAYRKQLVPQISQLQGANVSVMRWIVGQAGQRQVVSSGEKTCVPIEEWCQHRFLANLPGNTMALALKYRLLCGSVVMTSPLMYHEWYYSQLKDGEHYVALDLSWSSAADALAQLRSERVKLAEGIGARAREWARTHLTDDAFDCYWLHLIRMASQHFPPPQLTPSSRPVEALLAASAAGASAAATAQERRSSLDVIIVIPARAGDEALMDHARNTWLGEVQDSKLSTRHFFVISLRDPDVDGLRRAEDLLVVDCEHGYRQLMQKMAVAYRILLDRFVVRFFIRADVDSVLPLQYLLPLLPHASAGQSLVRVPDVSGCGGSPGHAARWKMPAVGRLQCQIECAMDRGCHFFQVSESGDCATFSHCDPLPSPIVTGGEVYHYRLRTLVGAEALDEANTRQRHPFILGTILRGNEVLVNDSYNPQWNNIRYSHDLGLSVYPPYPEASGYAMSADLAAFLAGVGVGELSTLSWKAWAIEDSALGTILAGLRFDLLQMPTEVRERVRVIRVEKE</sequence>